<dbReference type="SUPFAM" id="SSF54928">
    <property type="entry name" value="RNA-binding domain, RBD"/>
    <property type="match status" value="1"/>
</dbReference>
<dbReference type="InterPro" id="IPR045122">
    <property type="entry name" value="Csc1-like"/>
</dbReference>
<gene>
    <name evidence="4" type="ORF">TrRE_jg8179</name>
</gene>
<feature type="transmembrane region" description="Helical" evidence="2">
    <location>
        <begin position="118"/>
        <end position="141"/>
    </location>
</feature>
<dbReference type="AlphaFoldDB" id="A0A9W7AL69"/>
<dbReference type="Proteomes" id="UP001165082">
    <property type="component" value="Unassembled WGS sequence"/>
</dbReference>
<sequence>MSEHAKSNLLSGVGSKKGEKMVLSAESSSQVPSVAVAKAYAESLLPTDEGGTRLTMNMQVGSHLRKRNKGLILALGRKTSEATEELLQDMETENVRSGTNFTKKFGVGISLYMKMLKLFSFTFAAMGVIQLPALVCMIMGLGEGEAADLSMTTLANLPELDSLGNHEMMYWGSLDQRQIFVMISYLDCVAISFFMLVVLILIHKQKEFESDNDILQTTPADYTVCVDNLPNDVGAEELSDYFERVLSNWDAGIFTEEETQDEDLEGEKRSVCAFVTFENDEGKDGLIKLWSKLRFNGKRKKAKACCRIECCCPTPFEEHPPPTFDTPEYMFRGKHKLQVRRAKEPEGINFENLEKSAVQTILGRSISALICFVVLILSLSLIFAVKTHSKALKPMAVCDNEIDYTYEMSLETSHNHECYCMTKGMEDFEHCSEVFYSLLYSYGASFITAVINVVLASTIRKTAGWALWKSRSSERAAVLISTFIAQFINTCVILVAVELDWVSIVGFNFLDYLPGFSEHTSDHHDPKDLLDVANQSHFGVEWYQVVGSSILLNLLINSIVPHVVLAVTSSMSSFNAWFVGYFEKAPTQSALNRLYAKRSTFNLEGRYAFVLTTVFICNSFSMAMPIMPWFAWFTFTVLYRIDKKNLVNYYTDVAEKKYGAQMAHVAAHVLPGSCLLHCLVGVVLGSDQFLFPNTIYEESKVFNYHLKQRVFLPNTLPLSFLAVVFLVIMLILNFEKLIKGLIGAMFEEVDKVEELEAEDNPTWTKTLEDNKLNREQCFSYEVTKNPTYRHCFETTFEGVEEKGGDLESGAPGEEDAVVGVNMRRRTTTAEKLVQRFNFSESFRLSQEEGGVELMGDEKKKVVKEESRRERLGALEVFKGEMERRRRREWKYRQGAGRGRRDDDDDDDGQDDEDNDDDEYLGPSKFDEAYRSRTFRVLVCTPSSGGRGMDVPDCHTVVNLALPQTAEEYVHRGGRAGRNGREGEVCNVVGGREEFRVGRLGNELGIEIECVGRMEGSRKKKR</sequence>
<feature type="transmembrane region" description="Helical" evidence="2">
    <location>
        <begin position="716"/>
        <end position="734"/>
    </location>
</feature>
<dbReference type="OrthoDB" id="297739at2759"/>
<dbReference type="SMART" id="SM00490">
    <property type="entry name" value="HELICc"/>
    <property type="match status" value="1"/>
</dbReference>
<dbReference type="Pfam" id="PF00271">
    <property type="entry name" value="Helicase_C"/>
    <property type="match status" value="1"/>
</dbReference>
<evidence type="ECO:0000256" key="2">
    <source>
        <dbReference type="SAM" id="Phobius"/>
    </source>
</evidence>
<feature type="domain" description="Helicase C-terminal" evidence="3">
    <location>
        <begin position="854"/>
        <end position="1021"/>
    </location>
</feature>
<feature type="transmembrane region" description="Helical" evidence="2">
    <location>
        <begin position="542"/>
        <end position="567"/>
    </location>
</feature>
<organism evidence="4 5">
    <name type="scientific">Triparma retinervis</name>
    <dbReference type="NCBI Taxonomy" id="2557542"/>
    <lineage>
        <taxon>Eukaryota</taxon>
        <taxon>Sar</taxon>
        <taxon>Stramenopiles</taxon>
        <taxon>Ochrophyta</taxon>
        <taxon>Bolidophyceae</taxon>
        <taxon>Parmales</taxon>
        <taxon>Triparmaceae</taxon>
        <taxon>Triparma</taxon>
    </lineage>
</organism>
<feature type="transmembrane region" description="Helical" evidence="2">
    <location>
        <begin position="179"/>
        <end position="202"/>
    </location>
</feature>
<evidence type="ECO:0000313" key="4">
    <source>
        <dbReference type="EMBL" id="GMH69790.1"/>
    </source>
</evidence>
<accession>A0A9W7AL69</accession>
<keyword evidence="2" id="KW-1133">Transmembrane helix</keyword>
<keyword evidence="2" id="KW-0812">Transmembrane</keyword>
<protein>
    <recommendedName>
        <fullName evidence="3">Helicase C-terminal domain-containing protein</fullName>
    </recommendedName>
</protein>
<feature type="transmembrane region" description="Helical" evidence="2">
    <location>
        <begin position="365"/>
        <end position="385"/>
    </location>
</feature>
<dbReference type="SUPFAM" id="SSF52540">
    <property type="entry name" value="P-loop containing nucleoside triphosphate hydrolases"/>
    <property type="match status" value="1"/>
</dbReference>
<evidence type="ECO:0000256" key="1">
    <source>
        <dbReference type="SAM" id="MobiDB-lite"/>
    </source>
</evidence>
<keyword evidence="5" id="KW-1185">Reference proteome</keyword>
<dbReference type="Gene3D" id="3.40.50.300">
    <property type="entry name" value="P-loop containing nucleotide triphosphate hydrolases"/>
    <property type="match status" value="1"/>
</dbReference>
<feature type="region of interest" description="Disordered" evidence="1">
    <location>
        <begin position="892"/>
        <end position="923"/>
    </location>
</feature>
<feature type="compositionally biased region" description="Acidic residues" evidence="1">
    <location>
        <begin position="902"/>
        <end position="919"/>
    </location>
</feature>
<name>A0A9W7AL69_9STRA</name>
<dbReference type="PANTHER" id="PTHR13018">
    <property type="entry name" value="PROBABLE MEMBRANE PROTEIN DUF221-RELATED"/>
    <property type="match status" value="1"/>
</dbReference>
<feature type="transmembrane region" description="Helical" evidence="2">
    <location>
        <begin position="476"/>
        <end position="497"/>
    </location>
</feature>
<dbReference type="PROSITE" id="PS51194">
    <property type="entry name" value="HELICASE_CTER"/>
    <property type="match status" value="1"/>
</dbReference>
<dbReference type="Gene3D" id="3.30.70.330">
    <property type="match status" value="1"/>
</dbReference>
<proteinExistence type="predicted"/>
<feature type="transmembrane region" description="Helical" evidence="2">
    <location>
        <begin position="434"/>
        <end position="455"/>
    </location>
</feature>
<dbReference type="GO" id="GO:0003676">
    <property type="term" value="F:nucleic acid binding"/>
    <property type="evidence" value="ECO:0007669"/>
    <property type="project" value="InterPro"/>
</dbReference>
<keyword evidence="2" id="KW-0472">Membrane</keyword>
<dbReference type="PANTHER" id="PTHR13018:SF135">
    <property type="entry name" value="CSC1_OSCA1-LIKE 7TM REGION DOMAIN-CONTAINING PROTEIN"/>
    <property type="match status" value="1"/>
</dbReference>
<dbReference type="InterPro" id="IPR001650">
    <property type="entry name" value="Helicase_C-like"/>
</dbReference>
<dbReference type="InterPro" id="IPR035979">
    <property type="entry name" value="RBD_domain_sf"/>
</dbReference>
<dbReference type="InterPro" id="IPR027417">
    <property type="entry name" value="P-loop_NTPase"/>
</dbReference>
<evidence type="ECO:0000259" key="3">
    <source>
        <dbReference type="PROSITE" id="PS51194"/>
    </source>
</evidence>
<dbReference type="InterPro" id="IPR012677">
    <property type="entry name" value="Nucleotide-bd_a/b_plait_sf"/>
</dbReference>
<dbReference type="GO" id="GO:0005227">
    <property type="term" value="F:calcium-activated cation channel activity"/>
    <property type="evidence" value="ECO:0007669"/>
    <property type="project" value="InterPro"/>
</dbReference>
<dbReference type="EMBL" id="BRXZ01001381">
    <property type="protein sequence ID" value="GMH69790.1"/>
    <property type="molecule type" value="Genomic_DNA"/>
</dbReference>
<evidence type="ECO:0000313" key="5">
    <source>
        <dbReference type="Proteomes" id="UP001165082"/>
    </source>
</evidence>
<comment type="caution">
    <text evidence="4">The sequence shown here is derived from an EMBL/GenBank/DDBJ whole genome shotgun (WGS) entry which is preliminary data.</text>
</comment>
<dbReference type="GO" id="GO:0005886">
    <property type="term" value="C:plasma membrane"/>
    <property type="evidence" value="ECO:0007669"/>
    <property type="project" value="TreeGrafter"/>
</dbReference>
<reference evidence="4" key="1">
    <citation type="submission" date="2022-07" db="EMBL/GenBank/DDBJ databases">
        <title>Genome analysis of Parmales, a sister group of diatoms, reveals the evolutionary specialization of diatoms from phago-mixotrophs to photoautotrophs.</title>
        <authorList>
            <person name="Ban H."/>
            <person name="Sato S."/>
            <person name="Yoshikawa S."/>
            <person name="Kazumasa Y."/>
            <person name="Nakamura Y."/>
            <person name="Ichinomiya M."/>
            <person name="Saitoh K."/>
            <person name="Sato N."/>
            <person name="Blanc-Mathieu R."/>
            <person name="Endo H."/>
            <person name="Kuwata A."/>
            <person name="Ogata H."/>
        </authorList>
    </citation>
    <scope>NUCLEOTIDE SEQUENCE</scope>
</reference>
<feature type="transmembrane region" description="Helical" evidence="2">
    <location>
        <begin position="607"/>
        <end position="630"/>
    </location>
</feature>